<accession>A0A0D3ITL2</accession>
<dbReference type="Proteomes" id="UP000013827">
    <property type="component" value="Unassembled WGS sequence"/>
</dbReference>
<evidence type="ECO:0000256" key="2">
    <source>
        <dbReference type="SAM" id="SignalP"/>
    </source>
</evidence>
<reference evidence="3" key="2">
    <citation type="submission" date="2024-10" db="UniProtKB">
        <authorList>
            <consortium name="EnsemblProtists"/>
        </authorList>
    </citation>
    <scope>IDENTIFICATION</scope>
</reference>
<dbReference type="EnsemblProtists" id="EOD14597">
    <property type="protein sequence ID" value="EOD14597"/>
    <property type="gene ID" value="EMIHUDRAFT_461524"/>
</dbReference>
<dbReference type="HOGENOM" id="CLU_1177266_0_0_1"/>
<protein>
    <recommendedName>
        <fullName evidence="5">DUF1279 domain-containing protein</fullName>
    </recommendedName>
</protein>
<feature type="region of interest" description="Disordered" evidence="1">
    <location>
        <begin position="213"/>
        <end position="238"/>
    </location>
</feature>
<reference evidence="4" key="1">
    <citation type="journal article" date="2013" name="Nature">
        <title>Pan genome of the phytoplankton Emiliania underpins its global distribution.</title>
        <authorList>
            <person name="Read B.A."/>
            <person name="Kegel J."/>
            <person name="Klute M.J."/>
            <person name="Kuo A."/>
            <person name="Lefebvre S.C."/>
            <person name="Maumus F."/>
            <person name="Mayer C."/>
            <person name="Miller J."/>
            <person name="Monier A."/>
            <person name="Salamov A."/>
            <person name="Young J."/>
            <person name="Aguilar M."/>
            <person name="Claverie J.M."/>
            <person name="Frickenhaus S."/>
            <person name="Gonzalez K."/>
            <person name="Herman E.K."/>
            <person name="Lin Y.C."/>
            <person name="Napier J."/>
            <person name="Ogata H."/>
            <person name="Sarno A.F."/>
            <person name="Shmutz J."/>
            <person name="Schroeder D."/>
            <person name="de Vargas C."/>
            <person name="Verret F."/>
            <person name="von Dassow P."/>
            <person name="Valentin K."/>
            <person name="Van de Peer Y."/>
            <person name="Wheeler G."/>
            <person name="Dacks J.B."/>
            <person name="Delwiche C.F."/>
            <person name="Dyhrman S.T."/>
            <person name="Glockner G."/>
            <person name="John U."/>
            <person name="Richards T."/>
            <person name="Worden A.Z."/>
            <person name="Zhang X."/>
            <person name="Grigoriev I.V."/>
            <person name="Allen A.E."/>
            <person name="Bidle K."/>
            <person name="Borodovsky M."/>
            <person name="Bowler C."/>
            <person name="Brownlee C."/>
            <person name="Cock J.M."/>
            <person name="Elias M."/>
            <person name="Gladyshev V.N."/>
            <person name="Groth M."/>
            <person name="Guda C."/>
            <person name="Hadaegh A."/>
            <person name="Iglesias-Rodriguez M.D."/>
            <person name="Jenkins J."/>
            <person name="Jones B.M."/>
            <person name="Lawson T."/>
            <person name="Leese F."/>
            <person name="Lindquist E."/>
            <person name="Lobanov A."/>
            <person name="Lomsadze A."/>
            <person name="Malik S.B."/>
            <person name="Marsh M.E."/>
            <person name="Mackinder L."/>
            <person name="Mock T."/>
            <person name="Mueller-Roeber B."/>
            <person name="Pagarete A."/>
            <person name="Parker M."/>
            <person name="Probert I."/>
            <person name="Quesneville H."/>
            <person name="Raines C."/>
            <person name="Rensing S.A."/>
            <person name="Riano-Pachon D.M."/>
            <person name="Richier S."/>
            <person name="Rokitta S."/>
            <person name="Shiraiwa Y."/>
            <person name="Soanes D.M."/>
            <person name="van der Giezen M."/>
            <person name="Wahlund T.M."/>
            <person name="Williams B."/>
            <person name="Wilson W."/>
            <person name="Wolfe G."/>
            <person name="Wurch L.L."/>
        </authorList>
    </citation>
    <scope>NUCLEOTIDE SEQUENCE</scope>
</reference>
<sequence length="238" mass="25228">MKSGLFALLAAVASPAAGFSVGARNPTGFSGAGARTPLHRSLPPQLVLGRVQRFVSNRVISPFKRDQIAEEIEAAVLTDEIEDAMPEPVVLSEKKLTAADKLLVKLGVKTEDECVVPEEGEDLMEQIKCAGRAGIVSYVIWEWIFWIGAGGIAAVTYYQATGGWPDLSNPDDQAKVGASAFALVNVARFAVPLRIGLALSTTPWVDENIVSRFTSGEDDDDKDGGSGGEEKAEQAAPA</sequence>
<feature type="compositionally biased region" description="Basic and acidic residues" evidence="1">
    <location>
        <begin position="228"/>
        <end position="238"/>
    </location>
</feature>
<dbReference type="GeneID" id="17260882"/>
<organism evidence="3 4">
    <name type="scientific">Emiliania huxleyi (strain CCMP1516)</name>
    <dbReference type="NCBI Taxonomy" id="280463"/>
    <lineage>
        <taxon>Eukaryota</taxon>
        <taxon>Haptista</taxon>
        <taxon>Haptophyta</taxon>
        <taxon>Prymnesiophyceae</taxon>
        <taxon>Isochrysidales</taxon>
        <taxon>Noelaerhabdaceae</taxon>
        <taxon>Emiliania</taxon>
    </lineage>
</organism>
<dbReference type="eggNOG" id="ENOG502S883">
    <property type="taxonomic scope" value="Eukaryota"/>
</dbReference>
<feature type="chain" id="PRO_5044291208" description="DUF1279 domain-containing protein" evidence="2">
    <location>
        <begin position="19"/>
        <end position="238"/>
    </location>
</feature>
<proteinExistence type="predicted"/>
<name>A0A0D3ITL2_EMIH1</name>
<dbReference type="RefSeq" id="XP_005767026.1">
    <property type="nucleotide sequence ID" value="XM_005766969.1"/>
</dbReference>
<feature type="signal peptide" evidence="2">
    <location>
        <begin position="1"/>
        <end position="18"/>
    </location>
</feature>
<evidence type="ECO:0000256" key="1">
    <source>
        <dbReference type="SAM" id="MobiDB-lite"/>
    </source>
</evidence>
<evidence type="ECO:0000313" key="3">
    <source>
        <dbReference type="EnsemblProtists" id="EOD14597"/>
    </source>
</evidence>
<dbReference type="KEGG" id="ehx:EMIHUDRAFT_461524"/>
<keyword evidence="2" id="KW-0732">Signal</keyword>
<dbReference type="PaxDb" id="2903-EOD14597"/>
<evidence type="ECO:0008006" key="5">
    <source>
        <dbReference type="Google" id="ProtNLM"/>
    </source>
</evidence>
<evidence type="ECO:0000313" key="4">
    <source>
        <dbReference type="Proteomes" id="UP000013827"/>
    </source>
</evidence>
<dbReference type="AlphaFoldDB" id="A0A0D3ITL2"/>
<keyword evidence="4" id="KW-1185">Reference proteome</keyword>